<dbReference type="SUPFAM" id="SSF51197">
    <property type="entry name" value="Clavaminate synthase-like"/>
    <property type="match status" value="1"/>
</dbReference>
<accession>A0ABU8RXK3</accession>
<dbReference type="InterPro" id="IPR003819">
    <property type="entry name" value="TauD/TfdA-like"/>
</dbReference>
<evidence type="ECO:0000256" key="5">
    <source>
        <dbReference type="ARBA" id="ARBA00023004"/>
    </source>
</evidence>
<evidence type="ECO:0000256" key="1">
    <source>
        <dbReference type="ARBA" id="ARBA00005896"/>
    </source>
</evidence>
<feature type="domain" description="TauD/TfdA-like" evidence="6">
    <location>
        <begin position="6"/>
        <end position="272"/>
    </location>
</feature>
<comment type="similarity">
    <text evidence="1">Belongs to the TfdA dioxygenase family.</text>
</comment>
<sequence length="295" mass="32636">MSIVIEPIKPLIGGRVTVDKAHLTDPEVIAAIRAALEERGVLVFPEIDLSDDEQLALTDALGGRGNYNQRVPGSDVSAKDVYKITLDRSVNNEPDYVLGTFFWHVDGATMDLPLPKATLLSARTLSDAGGSTEFANLYAAYDGLSTEDKRLYEGMKVIHTVEASVRPVFAVPSQERLDRWRAIAHAMEHPLVWTHADGRRSLLLGSHADGIVGMPNPHGRALLWRLQQWAAQPDFVYTHHWQVGDLVLWNNQGLMHRVVPYTDTGRVMHRTTLAGHEKPGQVAAEGSFERLLEVG</sequence>
<keyword evidence="8" id="KW-1185">Reference proteome</keyword>
<proteinExistence type="inferred from homology"/>
<dbReference type="EC" id="1.14.11.-" evidence="7"/>
<reference evidence="7 8" key="1">
    <citation type="submission" date="2024-03" db="EMBL/GenBank/DDBJ databases">
        <authorList>
            <person name="Jo J.-H."/>
        </authorList>
    </citation>
    <scope>NUCLEOTIDE SEQUENCE [LARGE SCALE GENOMIC DNA]</scope>
    <source>
        <strain evidence="7 8">PS1R-30</strain>
    </source>
</reference>
<keyword evidence="2" id="KW-0479">Metal-binding</keyword>
<dbReference type="Pfam" id="PF02668">
    <property type="entry name" value="TauD"/>
    <property type="match status" value="1"/>
</dbReference>
<dbReference type="Gene3D" id="3.60.130.10">
    <property type="entry name" value="Clavaminate synthase-like"/>
    <property type="match status" value="1"/>
</dbReference>
<organism evidence="7 8">
    <name type="scientific">Novosphingobium anseongense</name>
    <dbReference type="NCBI Taxonomy" id="3133436"/>
    <lineage>
        <taxon>Bacteria</taxon>
        <taxon>Pseudomonadati</taxon>
        <taxon>Pseudomonadota</taxon>
        <taxon>Alphaproteobacteria</taxon>
        <taxon>Sphingomonadales</taxon>
        <taxon>Sphingomonadaceae</taxon>
        <taxon>Novosphingobium</taxon>
    </lineage>
</organism>
<keyword evidence="5" id="KW-0408">Iron</keyword>
<dbReference type="Proteomes" id="UP001361239">
    <property type="component" value="Unassembled WGS sequence"/>
</dbReference>
<name>A0ABU8RXK3_9SPHN</name>
<evidence type="ECO:0000256" key="3">
    <source>
        <dbReference type="ARBA" id="ARBA00022964"/>
    </source>
</evidence>
<dbReference type="InterPro" id="IPR051178">
    <property type="entry name" value="TfdA_dioxygenase"/>
</dbReference>
<dbReference type="EMBL" id="JBBHJZ010000003">
    <property type="protein sequence ID" value="MEJ5977803.1"/>
    <property type="molecule type" value="Genomic_DNA"/>
</dbReference>
<comment type="caution">
    <text evidence="7">The sequence shown here is derived from an EMBL/GenBank/DDBJ whole genome shotgun (WGS) entry which is preliminary data.</text>
</comment>
<keyword evidence="4 7" id="KW-0560">Oxidoreductase</keyword>
<protein>
    <submittedName>
        <fullName evidence="7">TauD/TfdA family dioxygenase</fullName>
        <ecNumber evidence="7">1.14.11.-</ecNumber>
    </submittedName>
</protein>
<dbReference type="RefSeq" id="WP_339587758.1">
    <property type="nucleotide sequence ID" value="NZ_JBBHJZ010000003.1"/>
</dbReference>
<evidence type="ECO:0000313" key="8">
    <source>
        <dbReference type="Proteomes" id="UP001361239"/>
    </source>
</evidence>
<dbReference type="PANTHER" id="PTHR43779">
    <property type="entry name" value="DIOXYGENASE RV0097-RELATED"/>
    <property type="match status" value="1"/>
</dbReference>
<dbReference type="InterPro" id="IPR042098">
    <property type="entry name" value="TauD-like_sf"/>
</dbReference>
<evidence type="ECO:0000313" key="7">
    <source>
        <dbReference type="EMBL" id="MEJ5977803.1"/>
    </source>
</evidence>
<keyword evidence="3 7" id="KW-0223">Dioxygenase</keyword>
<gene>
    <name evidence="7" type="ORF">WG901_14230</name>
</gene>
<dbReference type="PANTHER" id="PTHR43779:SF3">
    <property type="entry name" value="(3R)-3-[(CARBOXYMETHYL)AMINO]FATTY ACID OXYGENASE_DECARBOXYLASE"/>
    <property type="match status" value="1"/>
</dbReference>
<evidence type="ECO:0000259" key="6">
    <source>
        <dbReference type="Pfam" id="PF02668"/>
    </source>
</evidence>
<evidence type="ECO:0000256" key="4">
    <source>
        <dbReference type="ARBA" id="ARBA00023002"/>
    </source>
</evidence>
<evidence type="ECO:0000256" key="2">
    <source>
        <dbReference type="ARBA" id="ARBA00022723"/>
    </source>
</evidence>
<dbReference type="GO" id="GO:0051213">
    <property type="term" value="F:dioxygenase activity"/>
    <property type="evidence" value="ECO:0007669"/>
    <property type="project" value="UniProtKB-KW"/>
</dbReference>